<reference evidence="2 3" key="1">
    <citation type="submission" date="2015-09" db="EMBL/GenBank/DDBJ databases">
        <authorList>
            <consortium name="Pathogen Informatics"/>
        </authorList>
    </citation>
    <scope>NUCLEOTIDE SEQUENCE [LARGE SCALE GENOMIC DNA]</scope>
    <source>
        <strain evidence="2 3">2789STDY5834957</strain>
    </source>
</reference>
<keyword evidence="1" id="KW-0472">Membrane</keyword>
<evidence type="ECO:0000313" key="2">
    <source>
        <dbReference type="EMBL" id="CUP58366.1"/>
    </source>
</evidence>
<protein>
    <submittedName>
        <fullName evidence="2">Uncharacterized protein</fullName>
    </submittedName>
</protein>
<accession>A0A174PEQ8</accession>
<evidence type="ECO:0000313" key="3">
    <source>
        <dbReference type="Proteomes" id="UP000095762"/>
    </source>
</evidence>
<feature type="transmembrane region" description="Helical" evidence="1">
    <location>
        <begin position="12"/>
        <end position="35"/>
    </location>
</feature>
<evidence type="ECO:0000256" key="1">
    <source>
        <dbReference type="SAM" id="Phobius"/>
    </source>
</evidence>
<organism evidence="2 3">
    <name type="scientific">Blautia obeum</name>
    <dbReference type="NCBI Taxonomy" id="40520"/>
    <lineage>
        <taxon>Bacteria</taxon>
        <taxon>Bacillati</taxon>
        <taxon>Bacillota</taxon>
        <taxon>Clostridia</taxon>
        <taxon>Lachnospirales</taxon>
        <taxon>Lachnospiraceae</taxon>
        <taxon>Blautia</taxon>
    </lineage>
</organism>
<gene>
    <name evidence="2" type="ORF">ERS852569_00061</name>
</gene>
<keyword evidence="1" id="KW-1133">Transmembrane helix</keyword>
<keyword evidence="1" id="KW-0812">Transmembrane</keyword>
<dbReference type="AlphaFoldDB" id="A0A174PEQ8"/>
<proteinExistence type="predicted"/>
<dbReference type="Proteomes" id="UP000095762">
    <property type="component" value="Unassembled WGS sequence"/>
</dbReference>
<dbReference type="EMBL" id="CZBP01000001">
    <property type="protein sequence ID" value="CUP58366.1"/>
    <property type="molecule type" value="Genomic_DNA"/>
</dbReference>
<sequence length="127" mass="15027">MFLEKVNPTLQIRIKFLLFLSIPLLSDYSGAFVIIKYKMLDFSVLNISFNGFRNFTLCFFRTRLFGLRYLLQYKHGQQEKPSIIIPFVFGHSQGSELTVGVFFCCHFAMTNYLRKCFFLYIKLMSEE</sequence>
<name>A0A174PEQ8_9FIRM</name>